<dbReference type="EMBL" id="FMHV01000002">
    <property type="protein sequence ID" value="SCL34343.1"/>
    <property type="molecule type" value="Genomic_DNA"/>
</dbReference>
<dbReference type="Gene3D" id="3.40.50.720">
    <property type="entry name" value="NAD(P)-binding Rossmann-like Domain"/>
    <property type="match status" value="1"/>
</dbReference>
<dbReference type="SUPFAM" id="SSF50129">
    <property type="entry name" value="GroES-like"/>
    <property type="match status" value="1"/>
</dbReference>
<evidence type="ECO:0000256" key="2">
    <source>
        <dbReference type="ARBA" id="ARBA00023002"/>
    </source>
</evidence>
<sequence length="325" mass="33815">MRAVVFTGAGGNEVIDLVERPDPVPTGNDVRVRVRYAGLNPADAQQRNGIYPAPPGSPADIPGLEVSGVVEAIGESVTTWQPGDRVFGLVGGGGLADRVIVNERHLARVPDSLADADAAAVPEAYMTAHDAIRSQAGLRMGETLLVHGAAGGVGSAAVQIGLAAGARVIGVVRSESSHQAVKALGAEVVHDADFAAEVAELTGGRGADVILELVGAPHFPANLEAIAVRGRIIVVGVGAGSEVQIPLLRLMQKRIRVQGTVLRARPIEQKAEVVRAFEREVLPALASGRVRPVIDQIFPAEQVRSAFDRLEGKGKVGKVLLDFGV</sequence>
<dbReference type="NCBIfam" id="TIGR02824">
    <property type="entry name" value="quinone_pig3"/>
    <property type="match status" value="1"/>
</dbReference>
<dbReference type="SMART" id="SM00829">
    <property type="entry name" value="PKS_ER"/>
    <property type="match status" value="1"/>
</dbReference>
<dbReference type="InterPro" id="IPR011032">
    <property type="entry name" value="GroES-like_sf"/>
</dbReference>
<dbReference type="GO" id="GO:0070402">
    <property type="term" value="F:NADPH binding"/>
    <property type="evidence" value="ECO:0007669"/>
    <property type="project" value="TreeGrafter"/>
</dbReference>
<dbReference type="InterPro" id="IPR014189">
    <property type="entry name" value="Quinone_OxRdtase_PIG3"/>
</dbReference>
<dbReference type="Proteomes" id="UP000199413">
    <property type="component" value="Unassembled WGS sequence"/>
</dbReference>
<dbReference type="STRING" id="568872.GA0070624_4965"/>
<dbReference type="InterPro" id="IPR013149">
    <property type="entry name" value="ADH-like_C"/>
</dbReference>
<evidence type="ECO:0000259" key="3">
    <source>
        <dbReference type="SMART" id="SM00829"/>
    </source>
</evidence>
<keyword evidence="2" id="KW-0560">Oxidoreductase</keyword>
<evidence type="ECO:0000256" key="1">
    <source>
        <dbReference type="ARBA" id="ARBA00022857"/>
    </source>
</evidence>
<evidence type="ECO:0000313" key="4">
    <source>
        <dbReference type="EMBL" id="SCL34343.1"/>
    </source>
</evidence>
<dbReference type="Pfam" id="PF08240">
    <property type="entry name" value="ADH_N"/>
    <property type="match status" value="1"/>
</dbReference>
<dbReference type="Gene3D" id="3.90.180.10">
    <property type="entry name" value="Medium-chain alcohol dehydrogenases, catalytic domain"/>
    <property type="match status" value="1"/>
</dbReference>
<gene>
    <name evidence="4" type="ORF">GA0070624_4965</name>
</gene>
<dbReference type="Pfam" id="PF00107">
    <property type="entry name" value="ADH_zinc_N"/>
    <property type="match status" value="1"/>
</dbReference>
<dbReference type="AlphaFoldDB" id="A0A1C6SYK8"/>
<dbReference type="InterPro" id="IPR036291">
    <property type="entry name" value="NAD(P)-bd_dom_sf"/>
</dbReference>
<name>A0A1C6SYK8_9ACTN</name>
<dbReference type="SUPFAM" id="SSF51735">
    <property type="entry name" value="NAD(P)-binding Rossmann-fold domains"/>
    <property type="match status" value="1"/>
</dbReference>
<reference evidence="5" key="1">
    <citation type="submission" date="2016-06" db="EMBL/GenBank/DDBJ databases">
        <authorList>
            <person name="Varghese N."/>
            <person name="Submissions Spin"/>
        </authorList>
    </citation>
    <scope>NUCLEOTIDE SEQUENCE [LARGE SCALE GENOMIC DNA]</scope>
    <source>
        <strain evidence="5">DSM 45431</strain>
    </source>
</reference>
<feature type="domain" description="Enoyl reductase (ER)" evidence="3">
    <location>
        <begin position="10"/>
        <end position="321"/>
    </location>
</feature>
<dbReference type="CDD" id="cd05276">
    <property type="entry name" value="p53_inducible_oxidoreductase"/>
    <property type="match status" value="1"/>
</dbReference>
<proteinExistence type="predicted"/>
<dbReference type="PANTHER" id="PTHR48106">
    <property type="entry name" value="QUINONE OXIDOREDUCTASE PIG3-RELATED"/>
    <property type="match status" value="1"/>
</dbReference>
<keyword evidence="5" id="KW-1185">Reference proteome</keyword>
<dbReference type="RefSeq" id="WP_091345079.1">
    <property type="nucleotide sequence ID" value="NZ_FMHV01000002.1"/>
</dbReference>
<keyword evidence="1" id="KW-0521">NADP</keyword>
<dbReference type="OrthoDB" id="3339625at2"/>
<accession>A0A1C6SYK8</accession>
<dbReference type="PANTHER" id="PTHR48106:SF8">
    <property type="entry name" value="OS02G0805600 PROTEIN"/>
    <property type="match status" value="1"/>
</dbReference>
<dbReference type="GO" id="GO:0016651">
    <property type="term" value="F:oxidoreductase activity, acting on NAD(P)H"/>
    <property type="evidence" value="ECO:0007669"/>
    <property type="project" value="TreeGrafter"/>
</dbReference>
<protein>
    <submittedName>
        <fullName evidence="4">Putative NAD(P)H quinone oxidoreductase, PIG3 family</fullName>
    </submittedName>
</protein>
<dbReference type="InterPro" id="IPR013154">
    <property type="entry name" value="ADH-like_N"/>
</dbReference>
<dbReference type="InterPro" id="IPR020843">
    <property type="entry name" value="ER"/>
</dbReference>
<organism evidence="4 5">
    <name type="scientific">Micromonospora rhizosphaerae</name>
    <dbReference type="NCBI Taxonomy" id="568872"/>
    <lineage>
        <taxon>Bacteria</taxon>
        <taxon>Bacillati</taxon>
        <taxon>Actinomycetota</taxon>
        <taxon>Actinomycetes</taxon>
        <taxon>Micromonosporales</taxon>
        <taxon>Micromonosporaceae</taxon>
        <taxon>Micromonospora</taxon>
    </lineage>
</organism>
<evidence type="ECO:0000313" key="5">
    <source>
        <dbReference type="Proteomes" id="UP000199413"/>
    </source>
</evidence>